<sequence>MRRRGLEWRNDTPPLRLRAAEAGLPAEAQEARKQAKLASARRYREKWGTERVWRRRRRGTKGGRLQRGSPPPLENGLPSQKKVDGRASLQRPEATTRVATMSAFEQTPGPNDNFYPPTPISPDVSPPADFAPCTIPDHLGENFSNHIDFTRLGNKRYWVLFWPRMPAGMYSLKTDVLVAAQEAGAAAARPGVLESYNGWHQVWAAWAQHCWVRHTRCSMHPNACCDGQCPDHPPPTNPEAIKVAKRGSVKQEGGGEPAKRIKSEAPSSLAPRRRAVRRHPPAVTISDDNDTPKAPLYDPDTPPERNRRHGQVDEVTPASPSPAAVGGGIRRIEDTRATHVSRGPLLASAVPSSSASAVPSSATPSSVSSLSASTAAPSIMGALAAAPSTVGASAAVAGLASGPDASWMHGLNDRALRVALRNDPFFVGTRGKIFHSRDQAFDEVSEGPVQVVVGWEAATELAVELVRERAARKGKEKEKGASMDVDGA</sequence>
<evidence type="ECO:0000256" key="1">
    <source>
        <dbReference type="SAM" id="MobiDB-lite"/>
    </source>
</evidence>
<feature type="compositionally biased region" description="Basic and acidic residues" evidence="1">
    <location>
        <begin position="1"/>
        <end position="10"/>
    </location>
</feature>
<evidence type="ECO:0000313" key="3">
    <source>
        <dbReference type="Proteomes" id="UP001218188"/>
    </source>
</evidence>
<keyword evidence="3" id="KW-1185">Reference proteome</keyword>
<dbReference type="AlphaFoldDB" id="A0AAD6WZP9"/>
<feature type="compositionally biased region" description="Basic residues" evidence="1">
    <location>
        <begin position="271"/>
        <end position="280"/>
    </location>
</feature>
<feature type="region of interest" description="Disordered" evidence="1">
    <location>
        <begin position="1"/>
        <end position="93"/>
    </location>
</feature>
<dbReference type="Proteomes" id="UP001218188">
    <property type="component" value="Unassembled WGS sequence"/>
</dbReference>
<name>A0AAD6WZP9_9AGAR</name>
<accession>A0AAD6WZP9</accession>
<feature type="region of interest" description="Disordered" evidence="1">
    <location>
        <begin position="246"/>
        <end position="328"/>
    </location>
</feature>
<proteinExistence type="predicted"/>
<evidence type="ECO:0000313" key="2">
    <source>
        <dbReference type="EMBL" id="KAJ7030500.1"/>
    </source>
</evidence>
<dbReference type="EMBL" id="JARJCM010000090">
    <property type="protein sequence ID" value="KAJ7030500.1"/>
    <property type="molecule type" value="Genomic_DNA"/>
</dbReference>
<organism evidence="2 3">
    <name type="scientific">Mycena alexandri</name>
    <dbReference type="NCBI Taxonomy" id="1745969"/>
    <lineage>
        <taxon>Eukaryota</taxon>
        <taxon>Fungi</taxon>
        <taxon>Dikarya</taxon>
        <taxon>Basidiomycota</taxon>
        <taxon>Agaricomycotina</taxon>
        <taxon>Agaricomycetes</taxon>
        <taxon>Agaricomycetidae</taxon>
        <taxon>Agaricales</taxon>
        <taxon>Marasmiineae</taxon>
        <taxon>Mycenaceae</taxon>
        <taxon>Mycena</taxon>
    </lineage>
</organism>
<protein>
    <submittedName>
        <fullName evidence="2">Uncharacterized protein</fullName>
    </submittedName>
</protein>
<gene>
    <name evidence="2" type="ORF">C8F04DRAFT_1186714</name>
</gene>
<reference evidence="2" key="1">
    <citation type="submission" date="2023-03" db="EMBL/GenBank/DDBJ databases">
        <title>Massive genome expansion in bonnet fungi (Mycena s.s.) driven by repeated elements and novel gene families across ecological guilds.</title>
        <authorList>
            <consortium name="Lawrence Berkeley National Laboratory"/>
            <person name="Harder C.B."/>
            <person name="Miyauchi S."/>
            <person name="Viragh M."/>
            <person name="Kuo A."/>
            <person name="Thoen E."/>
            <person name="Andreopoulos B."/>
            <person name="Lu D."/>
            <person name="Skrede I."/>
            <person name="Drula E."/>
            <person name="Henrissat B."/>
            <person name="Morin E."/>
            <person name="Kohler A."/>
            <person name="Barry K."/>
            <person name="LaButti K."/>
            <person name="Morin E."/>
            <person name="Salamov A."/>
            <person name="Lipzen A."/>
            <person name="Mereny Z."/>
            <person name="Hegedus B."/>
            <person name="Baldrian P."/>
            <person name="Stursova M."/>
            <person name="Weitz H."/>
            <person name="Taylor A."/>
            <person name="Grigoriev I.V."/>
            <person name="Nagy L.G."/>
            <person name="Martin F."/>
            <person name="Kauserud H."/>
        </authorList>
    </citation>
    <scope>NUCLEOTIDE SEQUENCE</scope>
    <source>
        <strain evidence="2">CBHHK200</strain>
    </source>
</reference>
<comment type="caution">
    <text evidence="2">The sequence shown here is derived from an EMBL/GenBank/DDBJ whole genome shotgun (WGS) entry which is preliminary data.</text>
</comment>